<dbReference type="Proteomes" id="UP000752647">
    <property type="component" value="Unassembled WGS sequence"/>
</dbReference>
<dbReference type="Proteomes" id="UP000199271">
    <property type="component" value="Unassembled WGS sequence"/>
</dbReference>
<reference evidence="1 3" key="1">
    <citation type="submission" date="2015-12" db="EMBL/GenBank/DDBJ databases">
        <authorList>
            <person name="Andreevskaya M."/>
        </authorList>
    </citation>
    <scope>NUCLEOTIDE SEQUENCE [LARGE SCALE GENOMIC DNA]</scope>
    <source>
        <strain evidence="1 3">C122c</strain>
    </source>
</reference>
<organism evidence="2 4">
    <name type="scientific">Leuconostoc gasicomitatum</name>
    <dbReference type="NCBI Taxonomy" id="115778"/>
    <lineage>
        <taxon>Bacteria</taxon>
        <taxon>Bacillati</taxon>
        <taxon>Bacillota</taxon>
        <taxon>Bacilli</taxon>
        <taxon>Lactobacillales</taxon>
        <taxon>Lactobacillaceae</taxon>
        <taxon>Leuconostoc</taxon>
        <taxon>Leuconostoc gelidum group</taxon>
    </lineage>
</organism>
<dbReference type="RefSeq" id="WP_010389697.1">
    <property type="nucleotide sequence ID" value="NZ_BPKT01000003.1"/>
</dbReference>
<comment type="caution">
    <text evidence="2">The sequence shown here is derived from an EMBL/GenBank/DDBJ whole genome shotgun (WGS) entry which is preliminary data.</text>
</comment>
<dbReference type="EMBL" id="JAHBFI010000019">
    <property type="protein sequence ID" value="MBZ5963047.1"/>
    <property type="molecule type" value="Genomic_DNA"/>
</dbReference>
<reference evidence="2" key="2">
    <citation type="submission" date="2021-05" db="EMBL/GenBank/DDBJ databases">
        <title>Pangenome of Leuconostoc gelidum warrants species status for Leuconostoc gelidum subsp. gasicomitatum.</title>
        <authorList>
            <person name="Johansson P."/>
            <person name="Sade E."/>
            <person name="Hultman J."/>
            <person name="Auvinen P."/>
            <person name="Bjorkroth J."/>
        </authorList>
    </citation>
    <scope>NUCLEOTIDE SEQUENCE</scope>
    <source>
        <strain evidence="2">A.21.4</strain>
    </source>
</reference>
<dbReference type="GeneID" id="34301548"/>
<dbReference type="OMA" id="KLINKWR"/>
<evidence type="ECO:0000313" key="1">
    <source>
        <dbReference type="EMBL" id="CUW07130.1"/>
    </source>
</evidence>
<sequence>MLTQVRNDNQKTVMGILSLLPGLRELSHLNAEIAWYNDRDTRLLYIWQSDSRVQGVLGVELLPQDIALIRHAALTPESRTATNYFAMLSEFQNQNQTVFVMGTLDNQKLINKWRKSSSEHIV</sequence>
<dbReference type="EMBL" id="FBSY01000004">
    <property type="protein sequence ID" value="CUW07130.1"/>
    <property type="molecule type" value="Genomic_DNA"/>
</dbReference>
<evidence type="ECO:0000313" key="4">
    <source>
        <dbReference type="Proteomes" id="UP000752647"/>
    </source>
</evidence>
<dbReference type="AlphaFoldDB" id="A0A9Q3XVY3"/>
<evidence type="ECO:0000313" key="3">
    <source>
        <dbReference type="Proteomes" id="UP000199271"/>
    </source>
</evidence>
<keyword evidence="3" id="KW-1185">Reference proteome</keyword>
<protein>
    <submittedName>
        <fullName evidence="1">RibT protein, riboflavin biosynthesis acetyltransferase (GNAT) family</fullName>
    </submittedName>
    <submittedName>
        <fullName evidence="2">Riboflavin biosynthesis protein RibT</fullName>
    </submittedName>
</protein>
<gene>
    <name evidence="1" type="ORF">C122C_0579</name>
    <name evidence="2" type="ORF">KIJ12_07830</name>
</gene>
<evidence type="ECO:0000313" key="2">
    <source>
        <dbReference type="EMBL" id="MBZ5963047.1"/>
    </source>
</evidence>
<accession>A0A9Q3XVY3</accession>
<proteinExistence type="predicted"/>
<name>A0A9Q3XVY3_9LACO</name>